<comment type="caution">
    <text evidence="2">The sequence shown here is derived from an EMBL/GenBank/DDBJ whole genome shotgun (WGS) entry which is preliminary data.</text>
</comment>
<accession>J3EZY5</accession>
<dbReference type="EMBL" id="ALJD01000002">
    <property type="protein sequence ID" value="EJN61252.1"/>
    <property type="molecule type" value="Genomic_DNA"/>
</dbReference>
<reference evidence="2 3" key="1">
    <citation type="journal article" date="2012" name="J. Bacteriol.">
        <title>Draft Genome Sequence of the Extremely Halophilic Archaeon Halogranum salarium B-1T.</title>
        <authorList>
            <person name="Kim K.K."/>
            <person name="Lee K.C."/>
            <person name="Lee J.S."/>
        </authorList>
    </citation>
    <scope>NUCLEOTIDE SEQUENCE [LARGE SCALE GENOMIC DNA]</scope>
    <source>
        <strain evidence="2 3">B-1</strain>
    </source>
</reference>
<evidence type="ECO:0000313" key="3">
    <source>
        <dbReference type="Proteomes" id="UP000007813"/>
    </source>
</evidence>
<organism evidence="2 3">
    <name type="scientific">Halogranum salarium B-1</name>
    <dbReference type="NCBI Taxonomy" id="1210908"/>
    <lineage>
        <taxon>Archaea</taxon>
        <taxon>Methanobacteriati</taxon>
        <taxon>Methanobacteriota</taxon>
        <taxon>Stenosarchaea group</taxon>
        <taxon>Halobacteria</taxon>
        <taxon>Halobacteriales</taxon>
        <taxon>Haloferacaceae</taxon>
    </lineage>
</organism>
<dbReference type="AlphaFoldDB" id="J3EZY5"/>
<proteinExistence type="predicted"/>
<name>J3EZY5_9EURY</name>
<evidence type="ECO:0000256" key="1">
    <source>
        <dbReference type="SAM" id="MobiDB-lite"/>
    </source>
</evidence>
<gene>
    <name evidence="2" type="ORF">HSB1_02930</name>
</gene>
<sequence length="47" mass="4875">MGLKGDALSTKADDASTAGTSVASDEEHSESPESIARGLSRGSRIYY</sequence>
<dbReference type="Proteomes" id="UP000007813">
    <property type="component" value="Unassembled WGS sequence"/>
</dbReference>
<evidence type="ECO:0000313" key="2">
    <source>
        <dbReference type="EMBL" id="EJN61252.1"/>
    </source>
</evidence>
<protein>
    <submittedName>
        <fullName evidence="2">Uncharacterized protein</fullName>
    </submittedName>
</protein>
<feature type="region of interest" description="Disordered" evidence="1">
    <location>
        <begin position="1"/>
        <end position="47"/>
    </location>
</feature>